<evidence type="ECO:0000313" key="2">
    <source>
        <dbReference type="Proteomes" id="UP000032210"/>
    </source>
</evidence>
<accession>A0A0D0T9F4</accession>
<dbReference type="Proteomes" id="UP000032210">
    <property type="component" value="Unassembled WGS sequence"/>
</dbReference>
<dbReference type="EMBL" id="JXCQ01000089">
    <property type="protein sequence ID" value="KIR17605.1"/>
    <property type="molecule type" value="Genomic_DNA"/>
</dbReference>
<gene>
    <name evidence="1" type="ORF">PFLU3_52050</name>
</gene>
<comment type="caution">
    <text evidence="1">The sequence shown here is derived from an EMBL/GenBank/DDBJ whole genome shotgun (WGS) entry which is preliminary data.</text>
</comment>
<reference evidence="1 2" key="1">
    <citation type="submission" date="2015-01" db="EMBL/GenBank/DDBJ databases">
        <title>Genome sequence of the beneficial rhizobacterium Pseudomonas fluorescens 2-79.</title>
        <authorList>
            <person name="Thuermer A."/>
            <person name="Daniel R."/>
        </authorList>
    </citation>
    <scope>NUCLEOTIDE SEQUENCE [LARGE SCALE GENOMIC DNA]</scope>
    <source>
        <strain evidence="1 2">2-79</strain>
    </source>
</reference>
<protein>
    <submittedName>
        <fullName evidence="1">Uncharacterized protein</fullName>
    </submittedName>
</protein>
<dbReference type="RefSeq" id="WP_043051374.1">
    <property type="nucleotide sequence ID" value="NZ_JXCQ01000089.1"/>
</dbReference>
<dbReference type="AlphaFoldDB" id="A0A0D0T9F4"/>
<proteinExistence type="predicted"/>
<sequence>MDNELDIAKRYGLFWALSSVAEDDGTPIADGTYIYQPERFSETFWVLFEKLQQLNDYCFLQLVTVDQHHSTLVDQRESYMADSGTGAEALDWLDDQIPRWEDNLTVVTQATSIVLLCSFVEWGLKRVVKDLYGAIARKPSGSRVSDIQFLLEHLESSGLSYVVDAQVLNTVHSFRGIRNAFAHGEWAAIEEQLSNVSLRDCFENVSQLFACLESASWDGPWRSDVLSSSKPPAP</sequence>
<organism evidence="1 2">
    <name type="scientific">Pseudomonas fluorescens</name>
    <dbReference type="NCBI Taxonomy" id="294"/>
    <lineage>
        <taxon>Bacteria</taxon>
        <taxon>Pseudomonadati</taxon>
        <taxon>Pseudomonadota</taxon>
        <taxon>Gammaproteobacteria</taxon>
        <taxon>Pseudomonadales</taxon>
        <taxon>Pseudomonadaceae</taxon>
        <taxon>Pseudomonas</taxon>
    </lineage>
</organism>
<evidence type="ECO:0000313" key="1">
    <source>
        <dbReference type="EMBL" id="KIR17605.1"/>
    </source>
</evidence>
<name>A0A0D0T9F4_PSEFL</name>
<dbReference type="PATRIC" id="fig|294.125.peg.5350"/>